<reference evidence="1 2" key="2">
    <citation type="journal article" date="2023" name="Mol. Biol. Evol.">
        <title>Genomics of Secondarily Temperate Adaptation in the Only Non-Antarctic Icefish.</title>
        <authorList>
            <person name="Rivera-Colon A.G."/>
            <person name="Rayamajhi N."/>
            <person name="Minhas B.F."/>
            <person name="Madrigal G."/>
            <person name="Bilyk K.T."/>
            <person name="Yoon V."/>
            <person name="Hune M."/>
            <person name="Gregory S."/>
            <person name="Cheng C.H.C."/>
            <person name="Catchen J.M."/>
        </authorList>
    </citation>
    <scope>NUCLEOTIDE SEQUENCE [LARGE SCALE GENOMIC DNA]</scope>
    <source>
        <strain evidence="1">JMC-PN-2008</strain>
    </source>
</reference>
<gene>
    <name evidence="1" type="ORF">PBY51_013930</name>
</gene>
<keyword evidence="2" id="KW-1185">Reference proteome</keyword>
<organism evidence="1 2">
    <name type="scientific">Eleginops maclovinus</name>
    <name type="common">Patagonian blennie</name>
    <name type="synonym">Eleginus maclovinus</name>
    <dbReference type="NCBI Taxonomy" id="56733"/>
    <lineage>
        <taxon>Eukaryota</taxon>
        <taxon>Metazoa</taxon>
        <taxon>Chordata</taxon>
        <taxon>Craniata</taxon>
        <taxon>Vertebrata</taxon>
        <taxon>Euteleostomi</taxon>
        <taxon>Actinopterygii</taxon>
        <taxon>Neopterygii</taxon>
        <taxon>Teleostei</taxon>
        <taxon>Neoteleostei</taxon>
        <taxon>Acanthomorphata</taxon>
        <taxon>Eupercaria</taxon>
        <taxon>Perciformes</taxon>
        <taxon>Notothenioidei</taxon>
        <taxon>Eleginopidae</taxon>
        <taxon>Eleginops</taxon>
    </lineage>
</organism>
<reference evidence="1 2" key="1">
    <citation type="journal article" date="2023" name="Genes (Basel)">
        <title>Chromosome-Level Genome Assembly and Circadian Gene Repertoire of the Patagonia Blennie Eleginops maclovinus-The Closest Ancestral Proxy of Antarctic Cryonotothenioids.</title>
        <authorList>
            <person name="Cheng C.C."/>
            <person name="Rivera-Colon A.G."/>
            <person name="Minhas B.F."/>
            <person name="Wilson L."/>
            <person name="Rayamajhi N."/>
            <person name="Vargas-Chacoff L."/>
            <person name="Catchen J.M."/>
        </authorList>
    </citation>
    <scope>NUCLEOTIDE SEQUENCE [LARGE SCALE GENOMIC DNA]</scope>
    <source>
        <strain evidence="1">JMC-PN-2008</strain>
    </source>
</reference>
<proteinExistence type="predicted"/>
<evidence type="ECO:0000313" key="2">
    <source>
        <dbReference type="Proteomes" id="UP001346869"/>
    </source>
</evidence>
<protein>
    <submittedName>
        <fullName evidence="1">Uncharacterized protein</fullName>
    </submittedName>
</protein>
<dbReference type="AlphaFoldDB" id="A0AAN7WWE0"/>
<evidence type="ECO:0000313" key="1">
    <source>
        <dbReference type="EMBL" id="KAK5849609.1"/>
    </source>
</evidence>
<sequence length="105" mass="11760">MLHLHDPRYQCTEIMIFQRHHTNTRARVLLVCDASNQPTSGSERHQSAVDSVSRSMKAHIRDSRRHPPCAICSAFHLKVPLPSIRSPAAHLGTLLDLQCDCVVAL</sequence>
<dbReference type="EMBL" id="JAUZQC010000023">
    <property type="protein sequence ID" value="KAK5849609.1"/>
    <property type="molecule type" value="Genomic_DNA"/>
</dbReference>
<dbReference type="Proteomes" id="UP001346869">
    <property type="component" value="Unassembled WGS sequence"/>
</dbReference>
<name>A0AAN7WWE0_ELEMC</name>
<accession>A0AAN7WWE0</accession>
<comment type="caution">
    <text evidence="1">The sequence shown here is derived from an EMBL/GenBank/DDBJ whole genome shotgun (WGS) entry which is preliminary data.</text>
</comment>